<dbReference type="SUPFAM" id="SSF81606">
    <property type="entry name" value="PP2C-like"/>
    <property type="match status" value="1"/>
</dbReference>
<name>A0ABP0PUR2_9DINO</name>
<sequence>MALLVGQAKTSRNASATMAFQKYRQEASQKDEEVDSRASYVKIAIERLDSRFRAKLHLEVAKSFGVFGPARDSRPEAINDGVEMGKAFVSEGAAGTRRVAASLTSRKWSLKEIENANESMLEGFILSSQGSAAESKKRLIPRGEGWVRHDDVTLVNPQSQVLFMQEGPRAGSYMKQDPSTKKLVDVSEPHDMEDDYKRTSALGLGAGFLVPQESKTSIRGATASWIRRGSKMDRAVLLNDITKIARLALKFPLSFVDLPACAYALFHGLRSAESAQWCAENFHKKLLPSLAERIHTYDTAQLRRLLERTLEALDAEILKSAHAFSGCSAILVLVLGERIVLAGVGDVRAVLLPEKGALQEVLACTGSLDAAELERVSEAHGIFRDGLVYSSIEGVDEAARILAARSSFEVLQVEQGSSLDLKQVRSAYRKLALRTSLKHHPQSCRSSGQFHHALRPPDDRFCCYFIVPHLFCQNKHIDYRFCIS</sequence>
<evidence type="ECO:0000313" key="2">
    <source>
        <dbReference type="EMBL" id="CAK9079664.1"/>
    </source>
</evidence>
<evidence type="ECO:0000259" key="1">
    <source>
        <dbReference type="PROSITE" id="PS51746"/>
    </source>
</evidence>
<dbReference type="InterPro" id="IPR001623">
    <property type="entry name" value="DnaJ_domain"/>
</dbReference>
<dbReference type="Pfam" id="PF00481">
    <property type="entry name" value="PP2C"/>
    <property type="match status" value="1"/>
</dbReference>
<accession>A0ABP0PUR2</accession>
<dbReference type="CDD" id="cd06257">
    <property type="entry name" value="DnaJ"/>
    <property type="match status" value="1"/>
</dbReference>
<feature type="domain" description="PPM-type phosphatase" evidence="1">
    <location>
        <begin position="212"/>
        <end position="484"/>
    </location>
</feature>
<dbReference type="InterPro" id="IPR001932">
    <property type="entry name" value="PPM-type_phosphatase-like_dom"/>
</dbReference>
<evidence type="ECO:0000313" key="3">
    <source>
        <dbReference type="Proteomes" id="UP001642484"/>
    </source>
</evidence>
<dbReference type="InterPro" id="IPR036457">
    <property type="entry name" value="PPM-type-like_dom_sf"/>
</dbReference>
<reference evidence="2 3" key="1">
    <citation type="submission" date="2024-02" db="EMBL/GenBank/DDBJ databases">
        <authorList>
            <person name="Chen Y."/>
            <person name="Shah S."/>
            <person name="Dougan E. K."/>
            <person name="Thang M."/>
            <person name="Chan C."/>
        </authorList>
    </citation>
    <scope>NUCLEOTIDE SEQUENCE [LARGE SCALE GENOMIC DNA]</scope>
</reference>
<proteinExistence type="predicted"/>
<keyword evidence="3" id="KW-1185">Reference proteome</keyword>
<gene>
    <name evidence="2" type="ORF">CCMP2556_LOCUS39199</name>
</gene>
<comment type="caution">
    <text evidence="2">The sequence shown here is derived from an EMBL/GenBank/DDBJ whole genome shotgun (WGS) entry which is preliminary data.</text>
</comment>
<organism evidence="2 3">
    <name type="scientific">Durusdinium trenchii</name>
    <dbReference type="NCBI Taxonomy" id="1381693"/>
    <lineage>
        <taxon>Eukaryota</taxon>
        <taxon>Sar</taxon>
        <taxon>Alveolata</taxon>
        <taxon>Dinophyceae</taxon>
        <taxon>Suessiales</taxon>
        <taxon>Symbiodiniaceae</taxon>
        <taxon>Durusdinium</taxon>
    </lineage>
</organism>
<dbReference type="PROSITE" id="PS51746">
    <property type="entry name" value="PPM_2"/>
    <property type="match status" value="1"/>
</dbReference>
<dbReference type="EMBL" id="CAXAMN010023684">
    <property type="protein sequence ID" value="CAK9079664.1"/>
    <property type="molecule type" value="Genomic_DNA"/>
</dbReference>
<protein>
    <recommendedName>
        <fullName evidence="1">PPM-type phosphatase domain-containing protein</fullName>
    </recommendedName>
</protein>
<dbReference type="Proteomes" id="UP001642484">
    <property type="component" value="Unassembled WGS sequence"/>
</dbReference>
<dbReference type="Gene3D" id="3.60.40.10">
    <property type="entry name" value="PPM-type phosphatase domain"/>
    <property type="match status" value="1"/>
</dbReference>